<dbReference type="Proteomes" id="UP001172386">
    <property type="component" value="Unassembled WGS sequence"/>
</dbReference>
<evidence type="ECO:0000313" key="1">
    <source>
        <dbReference type="EMBL" id="KAJ9658520.1"/>
    </source>
</evidence>
<comment type="caution">
    <text evidence="1">The sequence shown here is derived from an EMBL/GenBank/DDBJ whole genome shotgun (WGS) entry which is preliminary data.</text>
</comment>
<organism evidence="1 2">
    <name type="scientific">Neophaeococcomyces mojaviensis</name>
    <dbReference type="NCBI Taxonomy" id="3383035"/>
    <lineage>
        <taxon>Eukaryota</taxon>
        <taxon>Fungi</taxon>
        <taxon>Dikarya</taxon>
        <taxon>Ascomycota</taxon>
        <taxon>Pezizomycotina</taxon>
        <taxon>Eurotiomycetes</taxon>
        <taxon>Chaetothyriomycetidae</taxon>
        <taxon>Chaetothyriales</taxon>
        <taxon>Chaetothyriales incertae sedis</taxon>
        <taxon>Neophaeococcomyces</taxon>
    </lineage>
</organism>
<gene>
    <name evidence="1" type="ORF">H2198_003673</name>
</gene>
<keyword evidence="2" id="KW-1185">Reference proteome</keyword>
<proteinExistence type="predicted"/>
<name>A0ACC3AAV0_9EURO</name>
<evidence type="ECO:0000313" key="2">
    <source>
        <dbReference type="Proteomes" id="UP001172386"/>
    </source>
</evidence>
<sequence>MLDENLPTYLLKQSSDRPKQNSTFLYSQYGADFEPAYSLRHLDPEQSASRNRYAVAIYDAYNPDVLFAEVLLIPDWTQPTLSQEDIRKNNGVTPAPEPILPTEFAIQLYNPDQQIVVKHKPATLTSAATWEFEMPQQSFRTPSHSTLDRSQDDPSISEFTPKLSLKWKKDSRLSKDLGCYISGQALNPNGTKTKHKEPDITIAILRNLREVTIYEPNMARVDLEDLKGFEVAILLGAVVIRDVYFGSMKDTFNLSSGRKSSKTSPTIGPASTVPIAAVASQQHLSRLATSPQREDRVPPTDPRTQWEIDQETERLRKLAAEEERQLRKREAEERLQIQKLLEEEEKEDRRRQAEIDAETERLRRLYGEQDASAQPSLQLPSPHHRHSHSGGSAYAYSQSQTGPYMSGAAAQPSLLQPDQQKLKQKSSIFSFRRQNDQESNKLAKKKSAIW</sequence>
<dbReference type="EMBL" id="JAPDRQ010000050">
    <property type="protein sequence ID" value="KAJ9658520.1"/>
    <property type="molecule type" value="Genomic_DNA"/>
</dbReference>
<accession>A0ACC3AAV0</accession>
<protein>
    <submittedName>
        <fullName evidence="1">Uncharacterized protein</fullName>
    </submittedName>
</protein>
<reference evidence="1" key="1">
    <citation type="submission" date="2022-10" db="EMBL/GenBank/DDBJ databases">
        <title>Culturing micro-colonial fungi from biological soil crusts in the Mojave desert and describing Neophaeococcomyces mojavensis, and introducing the new genera and species Taxawa tesnikishii.</title>
        <authorList>
            <person name="Kurbessoian T."/>
            <person name="Stajich J.E."/>
        </authorList>
    </citation>
    <scope>NUCLEOTIDE SEQUENCE</scope>
    <source>
        <strain evidence="1">JES_112</strain>
    </source>
</reference>